<dbReference type="PROSITE" id="PS51186">
    <property type="entry name" value="GNAT"/>
    <property type="match status" value="1"/>
</dbReference>
<feature type="domain" description="N-acetyltransferase" evidence="1">
    <location>
        <begin position="6"/>
        <end position="158"/>
    </location>
</feature>
<dbReference type="Proteomes" id="UP000831151">
    <property type="component" value="Chromosome"/>
</dbReference>
<name>A0A9E7DKC4_9FIRM</name>
<dbReference type="PANTHER" id="PTHR43415">
    <property type="entry name" value="SPERMIDINE N(1)-ACETYLTRANSFERASE"/>
    <property type="match status" value="1"/>
</dbReference>
<evidence type="ECO:0000259" key="1">
    <source>
        <dbReference type="PROSITE" id="PS51186"/>
    </source>
</evidence>
<evidence type="ECO:0000313" key="2">
    <source>
        <dbReference type="EMBL" id="UQK59481.1"/>
    </source>
</evidence>
<keyword evidence="3" id="KW-1185">Reference proteome</keyword>
<dbReference type="EMBL" id="CP096649">
    <property type="protein sequence ID" value="UQK59481.1"/>
    <property type="molecule type" value="Genomic_DNA"/>
</dbReference>
<dbReference type="KEGG" id="fms:M1R53_02145"/>
<proteinExistence type="predicted"/>
<gene>
    <name evidence="2" type="ORF">M1R53_02145</name>
</gene>
<evidence type="ECO:0000313" key="3">
    <source>
        <dbReference type="Proteomes" id="UP000831151"/>
    </source>
</evidence>
<dbReference type="PANTHER" id="PTHR43415:SF3">
    <property type="entry name" value="GNAT-FAMILY ACETYLTRANSFERASE"/>
    <property type="match status" value="1"/>
</dbReference>
<dbReference type="GO" id="GO:0016747">
    <property type="term" value="F:acyltransferase activity, transferring groups other than amino-acyl groups"/>
    <property type="evidence" value="ECO:0007669"/>
    <property type="project" value="InterPro"/>
</dbReference>
<dbReference type="AlphaFoldDB" id="A0A9E7DKC4"/>
<dbReference type="InterPro" id="IPR000182">
    <property type="entry name" value="GNAT_dom"/>
</dbReference>
<dbReference type="InterPro" id="IPR016181">
    <property type="entry name" value="Acyl_CoA_acyltransferase"/>
</dbReference>
<dbReference type="Gene3D" id="3.40.630.30">
    <property type="match status" value="1"/>
</dbReference>
<dbReference type="Pfam" id="PF00583">
    <property type="entry name" value="Acetyltransf_1"/>
    <property type="match status" value="1"/>
</dbReference>
<sequence>MNNNKYRIKPLELEDAYKFSGWERGNYYLLNDYDFIYEEDWEIKEWLKTKKGIFKRYFAIYYEDKAIAYIGLKEINILKKSAELSIVMDVRYQNQGHGYKILVEFLNFVFTELKFKRIWLDVNAFNERAIHLYKKLGFTKKAYYLDTFNIQDIDKTREEYIENEEEFIQNGRELLSYVYTYEIKRGEFFELHAREN</sequence>
<dbReference type="RefSeq" id="WP_249242907.1">
    <property type="nucleotide sequence ID" value="NZ_CP096649.1"/>
</dbReference>
<accession>A0A9E7DKC4</accession>
<reference evidence="2" key="1">
    <citation type="submission" date="2022-04" db="EMBL/GenBank/DDBJ databases">
        <title>Complete genome sequences of Ezakiella coagulans and Fenollaria massiliensis.</title>
        <authorList>
            <person name="France M.T."/>
            <person name="Clifford J."/>
            <person name="Narina S."/>
            <person name="Rutt L."/>
            <person name="Ravel J."/>
        </authorList>
    </citation>
    <scope>NUCLEOTIDE SEQUENCE</scope>
    <source>
        <strain evidence="2">C0061C2</strain>
    </source>
</reference>
<organism evidence="2 3">
    <name type="scientific">Fenollaria massiliensis</name>
    <dbReference type="NCBI Taxonomy" id="938288"/>
    <lineage>
        <taxon>Bacteria</taxon>
        <taxon>Bacillati</taxon>
        <taxon>Bacillota</taxon>
        <taxon>Clostridia</taxon>
        <taxon>Eubacteriales</taxon>
        <taxon>Fenollaria</taxon>
    </lineage>
</organism>
<dbReference type="SUPFAM" id="SSF55729">
    <property type="entry name" value="Acyl-CoA N-acyltransferases (Nat)"/>
    <property type="match status" value="1"/>
</dbReference>
<protein>
    <submittedName>
        <fullName evidence="2">GNAT family N-acetyltransferase</fullName>
    </submittedName>
</protein>